<organism evidence="1 2">
    <name type="scientific">Polyplax serrata</name>
    <name type="common">Common mouse louse</name>
    <dbReference type="NCBI Taxonomy" id="468196"/>
    <lineage>
        <taxon>Eukaryota</taxon>
        <taxon>Metazoa</taxon>
        <taxon>Ecdysozoa</taxon>
        <taxon>Arthropoda</taxon>
        <taxon>Hexapoda</taxon>
        <taxon>Insecta</taxon>
        <taxon>Pterygota</taxon>
        <taxon>Neoptera</taxon>
        <taxon>Paraneoptera</taxon>
        <taxon>Psocodea</taxon>
        <taxon>Troctomorpha</taxon>
        <taxon>Phthiraptera</taxon>
        <taxon>Anoplura</taxon>
        <taxon>Polyplacidae</taxon>
        <taxon>Polyplax</taxon>
    </lineage>
</organism>
<reference evidence="1 2" key="1">
    <citation type="submission" date="2023-09" db="EMBL/GenBank/DDBJ databases">
        <title>Genomes of two closely related lineages of the louse Polyplax serrata with different host specificities.</title>
        <authorList>
            <person name="Martinu J."/>
            <person name="Tarabai H."/>
            <person name="Stefka J."/>
            <person name="Hypsa V."/>
        </authorList>
    </citation>
    <scope>NUCLEOTIDE SEQUENCE [LARGE SCALE GENOMIC DNA]</scope>
    <source>
        <strain evidence="1">98ZLc_SE</strain>
    </source>
</reference>
<dbReference type="EMBL" id="JAWJWF010000002">
    <property type="protein sequence ID" value="KAK6637318.1"/>
    <property type="molecule type" value="Genomic_DNA"/>
</dbReference>
<evidence type="ECO:0000313" key="1">
    <source>
        <dbReference type="EMBL" id="KAK6637318.1"/>
    </source>
</evidence>
<dbReference type="Proteomes" id="UP001359485">
    <property type="component" value="Unassembled WGS sequence"/>
</dbReference>
<proteinExistence type="predicted"/>
<comment type="caution">
    <text evidence="1">The sequence shown here is derived from an EMBL/GenBank/DDBJ whole genome shotgun (WGS) entry which is preliminary data.</text>
</comment>
<accession>A0ABR1BB76</accession>
<sequence>MANVEDKRTTTVKEELCNFPSEGQILWEETETVRVRPKRWMDTQTHATVNTTPLKNLGTRLSDVFGSCARVYRRKGSS</sequence>
<gene>
    <name evidence="1" type="ORF">RUM44_007733</name>
</gene>
<evidence type="ECO:0000313" key="2">
    <source>
        <dbReference type="Proteomes" id="UP001359485"/>
    </source>
</evidence>
<name>A0ABR1BB76_POLSC</name>
<protein>
    <submittedName>
        <fullName evidence="1">Uncharacterized protein</fullName>
    </submittedName>
</protein>
<keyword evidence="2" id="KW-1185">Reference proteome</keyword>